<dbReference type="Gene3D" id="3.40.50.1820">
    <property type="entry name" value="alpha/beta hydrolase"/>
    <property type="match status" value="1"/>
</dbReference>
<accession>A0A545V9L2</accession>
<dbReference type="GO" id="GO:0006629">
    <property type="term" value="P:lipid metabolic process"/>
    <property type="evidence" value="ECO:0007669"/>
    <property type="project" value="InterPro"/>
</dbReference>
<dbReference type="STRING" id="43265.A0A545V9L2"/>
<dbReference type="PANTHER" id="PTHR45856">
    <property type="entry name" value="ALPHA/BETA-HYDROLASES SUPERFAMILY PROTEIN"/>
    <property type="match status" value="1"/>
</dbReference>
<proteinExistence type="inferred from homology"/>
<dbReference type="AlphaFoldDB" id="A0A545V9L2"/>
<dbReference type="Pfam" id="PF01764">
    <property type="entry name" value="Lipase_3"/>
    <property type="match status" value="1"/>
</dbReference>
<protein>
    <submittedName>
        <fullName evidence="5">Lipase</fullName>
    </submittedName>
</protein>
<feature type="domain" description="Fungal lipase-type" evidence="4">
    <location>
        <begin position="53"/>
        <end position="188"/>
    </location>
</feature>
<evidence type="ECO:0000259" key="4">
    <source>
        <dbReference type="Pfam" id="PF01764"/>
    </source>
</evidence>
<dbReference type="OrthoDB" id="426718at2759"/>
<evidence type="ECO:0000256" key="3">
    <source>
        <dbReference type="ARBA" id="ARBA00048461"/>
    </source>
</evidence>
<evidence type="ECO:0000313" key="6">
    <source>
        <dbReference type="Proteomes" id="UP000315783"/>
    </source>
</evidence>
<dbReference type="InterPro" id="IPR051218">
    <property type="entry name" value="Sec_MonoDiacylglyc_Lipase"/>
</dbReference>
<name>A0A545V9L2_9HYPO</name>
<dbReference type="InterPro" id="IPR002921">
    <property type="entry name" value="Fungal_lipase-type"/>
</dbReference>
<comment type="similarity">
    <text evidence="1">Belongs to the AB hydrolase superfamily. Lipase family. Class 3 subfamily.</text>
</comment>
<sequence>MFNTVAGSAVCEDDKNPICADFQGAVTVREFSNEDFYSIGGYVAINPTQEHIVVAFKGSTSFVDVISDLTKNLVPATDLFPGCKHCSLHHGFKNAFSTVKDAVEYTVKSELRKPEQKAWRVVVTGHSLGGAVATIAAAYLRARGIACDLYAYGSPRVGTEEFAHLVTNDNNFSARITNGNDVVTALPWFSVFQPGYYAHIFPEYWYKDGQLATSRGYETAVTKCSSKEECAGPTCGRADIFNAFAAQLTCSSSDHFKYIDNAVRLCRSVLQIGN</sequence>
<comment type="catalytic activity">
    <reaction evidence="2">
        <text>a diacylglycerol + H2O = a monoacylglycerol + a fatty acid + H(+)</text>
        <dbReference type="Rhea" id="RHEA:32731"/>
        <dbReference type="ChEBI" id="CHEBI:15377"/>
        <dbReference type="ChEBI" id="CHEBI:15378"/>
        <dbReference type="ChEBI" id="CHEBI:17408"/>
        <dbReference type="ChEBI" id="CHEBI:18035"/>
        <dbReference type="ChEBI" id="CHEBI:28868"/>
    </reaction>
</comment>
<dbReference type="SUPFAM" id="SSF53474">
    <property type="entry name" value="alpha/beta-Hydrolases"/>
    <property type="match status" value="1"/>
</dbReference>
<evidence type="ECO:0000313" key="5">
    <source>
        <dbReference type="EMBL" id="TQV98414.1"/>
    </source>
</evidence>
<comment type="caution">
    <text evidence="5">The sequence shown here is derived from an EMBL/GenBank/DDBJ whole genome shotgun (WGS) entry which is preliminary data.</text>
</comment>
<dbReference type="CDD" id="cd00519">
    <property type="entry name" value="Lipase_3"/>
    <property type="match status" value="1"/>
</dbReference>
<comment type="catalytic activity">
    <reaction evidence="3">
        <text>a monoacylglycerol + H2O = glycerol + a fatty acid + H(+)</text>
        <dbReference type="Rhea" id="RHEA:15245"/>
        <dbReference type="ChEBI" id="CHEBI:15377"/>
        <dbReference type="ChEBI" id="CHEBI:15378"/>
        <dbReference type="ChEBI" id="CHEBI:17408"/>
        <dbReference type="ChEBI" id="CHEBI:17754"/>
        <dbReference type="ChEBI" id="CHEBI:28868"/>
    </reaction>
</comment>
<gene>
    <name evidence="5" type="ORF">IF1G_02494</name>
</gene>
<organism evidence="5 6">
    <name type="scientific">Cordyceps javanica</name>
    <dbReference type="NCBI Taxonomy" id="43265"/>
    <lineage>
        <taxon>Eukaryota</taxon>
        <taxon>Fungi</taxon>
        <taxon>Dikarya</taxon>
        <taxon>Ascomycota</taxon>
        <taxon>Pezizomycotina</taxon>
        <taxon>Sordariomycetes</taxon>
        <taxon>Hypocreomycetidae</taxon>
        <taxon>Hypocreales</taxon>
        <taxon>Cordycipitaceae</taxon>
        <taxon>Cordyceps</taxon>
    </lineage>
</organism>
<evidence type="ECO:0000256" key="1">
    <source>
        <dbReference type="ARBA" id="ARBA00043996"/>
    </source>
</evidence>
<reference evidence="5 6" key="1">
    <citation type="journal article" date="2019" name="Appl. Microbiol. Biotechnol.">
        <title>Genome sequence of Isaria javanica and comparative genome analysis insights into family S53 peptidase evolution in fungal entomopathogens.</title>
        <authorList>
            <person name="Lin R."/>
            <person name="Zhang X."/>
            <person name="Xin B."/>
            <person name="Zou M."/>
            <person name="Gao Y."/>
            <person name="Qin F."/>
            <person name="Hu Q."/>
            <person name="Xie B."/>
            <person name="Cheng X."/>
        </authorList>
    </citation>
    <scope>NUCLEOTIDE SEQUENCE [LARGE SCALE GENOMIC DNA]</scope>
    <source>
        <strain evidence="5 6">IJ1G</strain>
    </source>
</reference>
<dbReference type="InterPro" id="IPR029058">
    <property type="entry name" value="AB_hydrolase_fold"/>
</dbReference>
<dbReference type="EMBL" id="SPUK01000003">
    <property type="protein sequence ID" value="TQV98414.1"/>
    <property type="molecule type" value="Genomic_DNA"/>
</dbReference>
<dbReference type="Proteomes" id="UP000315783">
    <property type="component" value="Unassembled WGS sequence"/>
</dbReference>
<evidence type="ECO:0000256" key="2">
    <source>
        <dbReference type="ARBA" id="ARBA00047591"/>
    </source>
</evidence>
<dbReference type="PANTHER" id="PTHR45856:SF24">
    <property type="entry name" value="FUNGAL LIPASE-LIKE DOMAIN-CONTAINING PROTEIN"/>
    <property type="match status" value="1"/>
</dbReference>
<keyword evidence="6" id="KW-1185">Reference proteome</keyword>